<keyword evidence="8" id="KW-0675">Receptor</keyword>
<evidence type="ECO:0000256" key="5">
    <source>
        <dbReference type="ARBA" id="ARBA00022725"/>
    </source>
</evidence>
<dbReference type="RefSeq" id="XP_052751061.1">
    <property type="nucleotide sequence ID" value="XM_052895101.1"/>
</dbReference>
<protein>
    <submittedName>
        <fullName evidence="12">Uncharacterized protein LOC113513506</fullName>
    </submittedName>
</protein>
<feature type="transmembrane region" description="Helical" evidence="10">
    <location>
        <begin position="617"/>
        <end position="643"/>
    </location>
</feature>
<evidence type="ECO:0000256" key="10">
    <source>
        <dbReference type="SAM" id="Phobius"/>
    </source>
</evidence>
<feature type="transmembrane region" description="Helical" evidence="10">
    <location>
        <begin position="505"/>
        <end position="527"/>
    </location>
</feature>
<feature type="transmembrane region" description="Helical" evidence="10">
    <location>
        <begin position="719"/>
        <end position="740"/>
    </location>
</feature>
<dbReference type="Proteomes" id="UP001652740">
    <property type="component" value="Unplaced"/>
</dbReference>
<keyword evidence="4 10" id="KW-0812">Transmembrane</keyword>
<sequence>MWIIKKIRMFGLEYCDLPTMVWNVGVMLRVFTLNVDPRHTKRTPIFIYITTFISVCSYYYAYFFSTIWFVFVRSRENKDLVAGMVAFSISLCSEIGPTKLVFLAMNRKEIKTLVGECLELNSHVIPGSRFHENLLKKMRIVKKRCIFFGIMMTINGGVYIFRHLLSPGRRPLEENYPYYGLEPPLETPYYEISYILGTISTVYMIHLTTHVTGLLLTLSGYIESQMLALAEEFQELWIDADKHYRELVSTNDCLIAKNQNTIKNEYIKKQLQYIINIHTANIQILHQTEHAFRGALAAEFVLLILSLIAELLGGLENTYIQIPYGFALVGMDCLAGQRVLDAGMAFEKAVYDSKWENFNAENMKIVWMILINSQKPLNLSAGGLAMLNLRILMTVLRSIYSAYTALSSHLNHICQSNYNIFSTMFQRAWQYLRRFGMDYCDLPTTIWNLSFLLRIITINVDSRNKSRINFFCYLLTAVSGLSYFYVFFFSLIQSVIWHCRQTGNYEAAVCVLSLLIATEIGTFKLLYTLFQCDAIRETIDSYIALDAEIALGSRLSKNILGTMKQVKWRAFLYWLSIIGNGVFYVVMPLAKSGRRFMDDLFTVYGLEPMNESPNYEIGYLLVSFSCFFICYPSATVTGLVIIISGYTEAQMRGLSEELLYIWNDAEKYYEEQKISKDTPASFNDCDEIIIKNTYIRNRLNVIVDIHVKNLKLYGGIEKIFRFSIIVEFVLLGIAMVSHLLGGLENTYTALPFPFIQVMMDCVVGQRLIDASIMLEEAVYDSKWEHFDVTNRKTILMILQNSQRSITLSAGGIVPLNFQFLMTIIRMIYSAYTTLRSTMNF</sequence>
<dbReference type="GeneID" id="113513506"/>
<feature type="transmembrane region" description="Helical" evidence="10">
    <location>
        <begin position="45"/>
        <end position="69"/>
    </location>
</feature>
<feature type="transmembrane region" description="Helical" evidence="10">
    <location>
        <begin position="192"/>
        <end position="216"/>
    </location>
</feature>
<feature type="transmembrane region" description="Helical" evidence="10">
    <location>
        <begin position="470"/>
        <end position="493"/>
    </location>
</feature>
<feature type="transmembrane region" description="Helical" evidence="10">
    <location>
        <begin position="145"/>
        <end position="165"/>
    </location>
</feature>
<keyword evidence="2" id="KW-1003">Cell membrane</keyword>
<dbReference type="InterPro" id="IPR004117">
    <property type="entry name" value="7tm6_olfct_rcpt"/>
</dbReference>
<feature type="transmembrane region" description="Helical" evidence="10">
    <location>
        <begin position="81"/>
        <end position="102"/>
    </location>
</feature>
<feature type="transmembrane region" description="Helical" evidence="10">
    <location>
        <begin position="571"/>
        <end position="590"/>
    </location>
</feature>
<keyword evidence="3" id="KW-0716">Sensory transduction</keyword>
<evidence type="ECO:0000256" key="2">
    <source>
        <dbReference type="ARBA" id="ARBA00022475"/>
    </source>
</evidence>
<proteinExistence type="predicted"/>
<evidence type="ECO:0000313" key="12">
    <source>
        <dbReference type="RefSeq" id="XP_052751061.1"/>
    </source>
</evidence>
<evidence type="ECO:0000256" key="8">
    <source>
        <dbReference type="ARBA" id="ARBA00023170"/>
    </source>
</evidence>
<keyword evidence="9" id="KW-0807">Transducer</keyword>
<evidence type="ECO:0000256" key="3">
    <source>
        <dbReference type="ARBA" id="ARBA00022606"/>
    </source>
</evidence>
<dbReference type="Pfam" id="PF02949">
    <property type="entry name" value="7tm_6"/>
    <property type="match status" value="2"/>
</dbReference>
<dbReference type="PANTHER" id="PTHR21137">
    <property type="entry name" value="ODORANT RECEPTOR"/>
    <property type="match status" value="1"/>
</dbReference>
<evidence type="ECO:0000256" key="4">
    <source>
        <dbReference type="ARBA" id="ARBA00022692"/>
    </source>
</evidence>
<name>A0ABM3MI45_GALME</name>
<feature type="transmembrane region" description="Helical" evidence="10">
    <location>
        <begin position="805"/>
        <end position="828"/>
    </location>
</feature>
<evidence type="ECO:0000256" key="7">
    <source>
        <dbReference type="ARBA" id="ARBA00023136"/>
    </source>
</evidence>
<evidence type="ECO:0000313" key="11">
    <source>
        <dbReference type="Proteomes" id="UP001652740"/>
    </source>
</evidence>
<keyword evidence="7 10" id="KW-0472">Membrane</keyword>
<dbReference type="PANTHER" id="PTHR21137:SF35">
    <property type="entry name" value="ODORANT RECEPTOR 19A-RELATED"/>
    <property type="match status" value="1"/>
</dbReference>
<evidence type="ECO:0000256" key="1">
    <source>
        <dbReference type="ARBA" id="ARBA00004651"/>
    </source>
</evidence>
<evidence type="ECO:0000256" key="9">
    <source>
        <dbReference type="ARBA" id="ARBA00023224"/>
    </source>
</evidence>
<reference evidence="12" key="1">
    <citation type="submission" date="2025-08" db="UniProtKB">
        <authorList>
            <consortium name="RefSeq"/>
        </authorList>
    </citation>
    <scope>IDENTIFICATION</scope>
    <source>
        <tissue evidence="12">Whole larvae</tissue>
    </source>
</reference>
<gene>
    <name evidence="12" type="primary">LOC113513506</name>
</gene>
<organism evidence="11 12">
    <name type="scientific">Galleria mellonella</name>
    <name type="common">Greater wax moth</name>
    <dbReference type="NCBI Taxonomy" id="7137"/>
    <lineage>
        <taxon>Eukaryota</taxon>
        <taxon>Metazoa</taxon>
        <taxon>Ecdysozoa</taxon>
        <taxon>Arthropoda</taxon>
        <taxon>Hexapoda</taxon>
        <taxon>Insecta</taxon>
        <taxon>Pterygota</taxon>
        <taxon>Neoptera</taxon>
        <taxon>Endopterygota</taxon>
        <taxon>Lepidoptera</taxon>
        <taxon>Glossata</taxon>
        <taxon>Ditrysia</taxon>
        <taxon>Pyraloidea</taxon>
        <taxon>Pyralidae</taxon>
        <taxon>Galleriinae</taxon>
        <taxon>Galleria</taxon>
    </lineage>
</organism>
<accession>A0ABM3MI45</accession>
<keyword evidence="6 10" id="KW-1133">Transmembrane helix</keyword>
<evidence type="ECO:0000256" key="6">
    <source>
        <dbReference type="ARBA" id="ARBA00022989"/>
    </source>
</evidence>
<comment type="subcellular location">
    <subcellularLocation>
        <location evidence="1">Cell membrane</location>
        <topology evidence="1">Multi-pass membrane protein</topology>
    </subcellularLocation>
</comment>
<keyword evidence="11" id="KW-1185">Reference proteome</keyword>
<keyword evidence="5" id="KW-0552">Olfaction</keyword>